<evidence type="ECO:0000313" key="9">
    <source>
        <dbReference type="Proteomes" id="UP001529275"/>
    </source>
</evidence>
<keyword evidence="3" id="KW-1003">Cell membrane</keyword>
<dbReference type="Pfam" id="PF00005">
    <property type="entry name" value="ABC_tran"/>
    <property type="match status" value="1"/>
</dbReference>
<keyword evidence="6" id="KW-0472">Membrane</keyword>
<keyword evidence="9" id="KW-1185">Reference proteome</keyword>
<dbReference type="Proteomes" id="UP001529275">
    <property type="component" value="Unassembled WGS sequence"/>
</dbReference>
<organism evidence="8 9">
    <name type="scientific">Massilimicrobiota timonensis</name>
    <dbReference type="NCBI Taxonomy" id="1776392"/>
    <lineage>
        <taxon>Bacteria</taxon>
        <taxon>Bacillati</taxon>
        <taxon>Bacillota</taxon>
        <taxon>Erysipelotrichia</taxon>
        <taxon>Erysipelotrichales</taxon>
        <taxon>Erysipelotrichaceae</taxon>
        <taxon>Massilimicrobiota</taxon>
    </lineage>
</organism>
<evidence type="ECO:0000313" key="8">
    <source>
        <dbReference type="EMBL" id="MDM8196461.1"/>
    </source>
</evidence>
<dbReference type="EMBL" id="JAUDCK010000036">
    <property type="protein sequence ID" value="MDM8196461.1"/>
    <property type="molecule type" value="Genomic_DNA"/>
</dbReference>
<evidence type="ECO:0000256" key="6">
    <source>
        <dbReference type="ARBA" id="ARBA00023136"/>
    </source>
</evidence>
<gene>
    <name evidence="8" type="ORF">QUV98_09060</name>
</gene>
<comment type="caution">
    <text evidence="8">The sequence shown here is derived from an EMBL/GenBank/DDBJ whole genome shotgun (WGS) entry which is preliminary data.</text>
</comment>
<dbReference type="PROSITE" id="PS50893">
    <property type="entry name" value="ABC_TRANSPORTER_2"/>
    <property type="match status" value="1"/>
</dbReference>
<dbReference type="InterPro" id="IPR003593">
    <property type="entry name" value="AAA+_ATPase"/>
</dbReference>
<sequence>MLELQDISVVFHPDTIHEKKALSHVNLQIQQGDFVTIIGSNGAGKSTLFQTISGAILPAQGHIYLNHQDITNLKEYKRSRFIGRLFQNPLKGTAPTMTIEENLALAGCQGHYFKLKPVSHLQRQQMKEALKELGLGLEKRMDTKVGVLSGGQRQALSLLMATYAKPQLLLLDEHTAALDPQTAKTVLDLTANIVRKNQMTTLMITHNMEDAIQYGQKIIIMSEGRILDFIDEKRKQNLTVEDLIHLYTQHTHDYHDHILLQ</sequence>
<dbReference type="RefSeq" id="WP_289528029.1">
    <property type="nucleotide sequence ID" value="NZ_JAUDCK010000036.1"/>
</dbReference>
<dbReference type="SUPFAM" id="SSF52540">
    <property type="entry name" value="P-loop containing nucleoside triphosphate hydrolases"/>
    <property type="match status" value="1"/>
</dbReference>
<evidence type="ECO:0000256" key="5">
    <source>
        <dbReference type="ARBA" id="ARBA00022840"/>
    </source>
</evidence>
<keyword evidence="4" id="KW-0547">Nucleotide-binding</keyword>
<proteinExistence type="predicted"/>
<dbReference type="InterPro" id="IPR027417">
    <property type="entry name" value="P-loop_NTPase"/>
</dbReference>
<accession>A0ABT7UJY4</accession>
<comment type="subcellular location">
    <subcellularLocation>
        <location evidence="1">Cell membrane</location>
        <topology evidence="1">Peripheral membrane protein</topology>
    </subcellularLocation>
</comment>
<evidence type="ECO:0000256" key="2">
    <source>
        <dbReference type="ARBA" id="ARBA00022448"/>
    </source>
</evidence>
<keyword evidence="5 8" id="KW-0067">ATP-binding</keyword>
<protein>
    <submittedName>
        <fullName evidence="8">ATP-binding cassette domain-containing protein</fullName>
    </submittedName>
</protein>
<name>A0ABT7UJY4_9FIRM</name>
<evidence type="ECO:0000256" key="4">
    <source>
        <dbReference type="ARBA" id="ARBA00022741"/>
    </source>
</evidence>
<dbReference type="InterPro" id="IPR003439">
    <property type="entry name" value="ABC_transporter-like_ATP-bd"/>
</dbReference>
<evidence type="ECO:0000256" key="1">
    <source>
        <dbReference type="ARBA" id="ARBA00004202"/>
    </source>
</evidence>
<dbReference type="Gene3D" id="3.40.50.300">
    <property type="entry name" value="P-loop containing nucleotide triphosphate hydrolases"/>
    <property type="match status" value="1"/>
</dbReference>
<dbReference type="PANTHER" id="PTHR42788">
    <property type="entry name" value="TAURINE IMPORT ATP-BINDING PROTEIN-RELATED"/>
    <property type="match status" value="1"/>
</dbReference>
<evidence type="ECO:0000259" key="7">
    <source>
        <dbReference type="PROSITE" id="PS50893"/>
    </source>
</evidence>
<dbReference type="InterPro" id="IPR050166">
    <property type="entry name" value="ABC_transporter_ATP-bind"/>
</dbReference>
<evidence type="ECO:0000256" key="3">
    <source>
        <dbReference type="ARBA" id="ARBA00022475"/>
    </source>
</evidence>
<feature type="domain" description="ABC transporter" evidence="7">
    <location>
        <begin position="2"/>
        <end position="248"/>
    </location>
</feature>
<dbReference type="PANTHER" id="PTHR42788:SF7">
    <property type="entry name" value="NITRATE ABC TRANSPORTER ATP-BINDING PROTEIN"/>
    <property type="match status" value="1"/>
</dbReference>
<dbReference type="InterPro" id="IPR017871">
    <property type="entry name" value="ABC_transporter-like_CS"/>
</dbReference>
<reference evidence="8 9" key="2">
    <citation type="submission" date="2023-06" db="EMBL/GenBank/DDBJ databases">
        <authorList>
            <person name="Zeman M."/>
            <person name="Kubasova T."/>
            <person name="Jahodarova E."/>
            <person name="Nykrynova M."/>
            <person name="Rychlik I."/>
        </authorList>
    </citation>
    <scope>NUCLEOTIDE SEQUENCE [LARGE SCALE GENOMIC DNA]</scope>
    <source>
        <strain evidence="8 9">ET341</strain>
    </source>
</reference>
<keyword evidence="2" id="KW-0813">Transport</keyword>
<dbReference type="SMART" id="SM00382">
    <property type="entry name" value="AAA"/>
    <property type="match status" value="1"/>
</dbReference>
<dbReference type="GO" id="GO:0005524">
    <property type="term" value="F:ATP binding"/>
    <property type="evidence" value="ECO:0007669"/>
    <property type="project" value="UniProtKB-KW"/>
</dbReference>
<reference evidence="9" key="1">
    <citation type="submission" date="2023-06" db="EMBL/GenBank/DDBJ databases">
        <title>Identification and characterization of horizontal gene transfer across gut microbiota members of farm animals based on homology search.</title>
        <authorList>
            <person name="Zeman M."/>
            <person name="Kubasova T."/>
            <person name="Jahodarova E."/>
            <person name="Nykrynova M."/>
            <person name="Rychlik I."/>
        </authorList>
    </citation>
    <scope>NUCLEOTIDE SEQUENCE [LARGE SCALE GENOMIC DNA]</scope>
    <source>
        <strain evidence="9">ET341</strain>
    </source>
</reference>
<dbReference type="PROSITE" id="PS00211">
    <property type="entry name" value="ABC_TRANSPORTER_1"/>
    <property type="match status" value="1"/>
</dbReference>